<gene>
    <name evidence="5" type="ORF">P5673_025507</name>
</gene>
<dbReference type="PROSITE" id="PS51319">
    <property type="entry name" value="TFIIS_N"/>
    <property type="match status" value="1"/>
</dbReference>
<dbReference type="PANTHER" id="PTHR46010">
    <property type="entry name" value="PROTEIN IWS1 HOMOLOG"/>
    <property type="match status" value="1"/>
</dbReference>
<evidence type="ECO:0000256" key="1">
    <source>
        <dbReference type="ARBA" id="ARBA00037992"/>
    </source>
</evidence>
<feature type="region of interest" description="Disordered" evidence="3">
    <location>
        <begin position="489"/>
        <end position="509"/>
    </location>
</feature>
<dbReference type="GO" id="GO:0016973">
    <property type="term" value="P:poly(A)+ mRNA export from nucleus"/>
    <property type="evidence" value="ECO:0007669"/>
    <property type="project" value="TreeGrafter"/>
</dbReference>
<feature type="compositionally biased region" description="Basic and acidic residues" evidence="3">
    <location>
        <begin position="18"/>
        <end position="41"/>
    </location>
</feature>
<evidence type="ECO:0000256" key="3">
    <source>
        <dbReference type="SAM" id="MobiDB-lite"/>
    </source>
</evidence>
<reference evidence="5" key="2">
    <citation type="journal article" date="2023" name="Science">
        <title>Genomic signatures of disease resistance in endangered staghorn corals.</title>
        <authorList>
            <person name="Vollmer S.V."/>
            <person name="Selwyn J.D."/>
            <person name="Despard B.A."/>
            <person name="Roesel C.L."/>
        </authorList>
    </citation>
    <scope>NUCLEOTIDE SEQUENCE</scope>
    <source>
        <strain evidence="5">K2</strain>
    </source>
</reference>
<feature type="region of interest" description="Disordered" evidence="3">
    <location>
        <begin position="1"/>
        <end position="117"/>
    </location>
</feature>
<keyword evidence="6" id="KW-1185">Reference proteome</keyword>
<dbReference type="AlphaFoldDB" id="A0AAD9Q218"/>
<comment type="caution">
    <text evidence="5">The sequence shown here is derived from an EMBL/GenBank/DDBJ whole genome shotgun (WGS) entry which is preliminary data.</text>
</comment>
<comment type="subcellular location">
    <subcellularLocation>
        <location evidence="2">Nucleus</location>
    </subcellularLocation>
</comment>
<dbReference type="EMBL" id="JARQWQ010000079">
    <property type="protein sequence ID" value="KAK2553298.1"/>
    <property type="molecule type" value="Genomic_DNA"/>
</dbReference>
<feature type="region of interest" description="Disordered" evidence="3">
    <location>
        <begin position="410"/>
        <end position="443"/>
    </location>
</feature>
<dbReference type="InterPro" id="IPR017923">
    <property type="entry name" value="TFIIS_N"/>
</dbReference>
<feature type="compositionally biased region" description="Polar residues" evidence="3">
    <location>
        <begin position="42"/>
        <end position="54"/>
    </location>
</feature>
<feature type="compositionally biased region" description="Basic and acidic residues" evidence="3">
    <location>
        <begin position="149"/>
        <end position="164"/>
    </location>
</feature>
<protein>
    <submittedName>
        <fullName evidence="5">Protein IWS1-like protein</fullName>
    </submittedName>
</protein>
<dbReference type="PANTHER" id="PTHR46010:SF1">
    <property type="entry name" value="PROTEIN IWS1 HOMOLOG"/>
    <property type="match status" value="1"/>
</dbReference>
<feature type="compositionally biased region" description="Acidic residues" evidence="3">
    <location>
        <begin position="184"/>
        <end position="194"/>
    </location>
</feature>
<feature type="compositionally biased region" description="Acidic residues" evidence="3">
    <location>
        <begin position="252"/>
        <end position="262"/>
    </location>
</feature>
<dbReference type="Proteomes" id="UP001249851">
    <property type="component" value="Unassembled WGS sequence"/>
</dbReference>
<organism evidence="5 6">
    <name type="scientific">Acropora cervicornis</name>
    <name type="common">Staghorn coral</name>
    <dbReference type="NCBI Taxonomy" id="6130"/>
    <lineage>
        <taxon>Eukaryota</taxon>
        <taxon>Metazoa</taxon>
        <taxon>Cnidaria</taxon>
        <taxon>Anthozoa</taxon>
        <taxon>Hexacorallia</taxon>
        <taxon>Scleractinia</taxon>
        <taxon>Astrocoeniina</taxon>
        <taxon>Acroporidae</taxon>
        <taxon>Acropora</taxon>
    </lineage>
</organism>
<keyword evidence="2" id="KW-0539">Nucleus</keyword>
<feature type="compositionally biased region" description="Basic and acidic residues" evidence="3">
    <location>
        <begin position="62"/>
        <end position="73"/>
    </location>
</feature>
<sequence>MDPLYDQEISPVSETAEGIERDENNSEKTEKEASITEKKSDSVASNSLTEITSKSVDDTQEPSEHNVEGKHESSGVTEKSNICEPEGRTGEKPNDPKGTNERRRTISSGAVTDDDLEMPISPLALGFSGTESDIVDDLLKSDVSNLLPDIRHETKERIPDYTEEKADDEEGKEEKNDGEHGEGEDGSEPDEEAGEQLIADIFGASDEEEEFVKQQSASVGSEVDDEEAKSSQDNNLEKMTVPKPTSNKGGDSVDDDDDDEMDDRSVFVSDFDLMIQKKKEMNRTFRRKRKNVDIINDTATKKLQMLPNTLKHLHKAGLQMTFLDLGVLNVLKDWLNPLPDNSLPHLQIREVSSMDARALKMSGIGKAVMYLCRHPKETRENKKIAGKLINDWARPIFDVTSNFKSLSREEREERDYQNMSKKRRLSEGGKTPKSIDSALQNEKKAVRPGDKGFVIRARVPMPSNEDYVVRSQSAMDRVDFNKKPQKAMNRFEKQKRKLDDKKKLLNQGSQRAVGISLEGRKMAL</sequence>
<dbReference type="InterPro" id="IPR051037">
    <property type="entry name" value="RNAPII_TF_IWS1"/>
</dbReference>
<dbReference type="Pfam" id="PF08711">
    <property type="entry name" value="Med26"/>
    <property type="match status" value="1"/>
</dbReference>
<evidence type="ECO:0000259" key="4">
    <source>
        <dbReference type="PROSITE" id="PS51319"/>
    </source>
</evidence>
<feature type="domain" description="TFIIS N-terminal" evidence="4">
    <location>
        <begin position="329"/>
        <end position="399"/>
    </location>
</feature>
<evidence type="ECO:0000313" key="5">
    <source>
        <dbReference type="EMBL" id="KAK2553298.1"/>
    </source>
</evidence>
<dbReference type="GO" id="GO:0005634">
    <property type="term" value="C:nucleus"/>
    <property type="evidence" value="ECO:0007669"/>
    <property type="project" value="UniProtKB-SubCell"/>
</dbReference>
<dbReference type="InterPro" id="IPR035441">
    <property type="entry name" value="TFIIS/LEDGF_dom_sf"/>
</dbReference>
<feature type="region of interest" description="Disordered" evidence="3">
    <location>
        <begin position="142"/>
        <end position="263"/>
    </location>
</feature>
<reference evidence="5" key="1">
    <citation type="journal article" date="2023" name="G3 (Bethesda)">
        <title>Whole genome assembly and annotation of the endangered Caribbean coral Acropora cervicornis.</title>
        <authorList>
            <person name="Selwyn J.D."/>
            <person name="Vollmer S.V."/>
        </authorList>
    </citation>
    <scope>NUCLEOTIDE SEQUENCE</scope>
    <source>
        <strain evidence="5">K2</strain>
    </source>
</reference>
<comment type="similarity">
    <text evidence="1">Belongs to the IWS1 family.</text>
</comment>
<feature type="compositionally biased region" description="Basic and acidic residues" evidence="3">
    <location>
        <begin position="489"/>
        <end position="503"/>
    </location>
</feature>
<accession>A0AAD9Q218</accession>
<name>A0AAD9Q218_ACRCE</name>
<feature type="compositionally biased region" description="Basic and acidic residues" evidence="3">
    <location>
        <begin position="172"/>
        <end position="183"/>
    </location>
</feature>
<evidence type="ECO:0000313" key="6">
    <source>
        <dbReference type="Proteomes" id="UP001249851"/>
    </source>
</evidence>
<evidence type="ECO:0000256" key="2">
    <source>
        <dbReference type="PROSITE-ProRule" id="PRU00649"/>
    </source>
</evidence>
<feature type="compositionally biased region" description="Basic and acidic residues" evidence="3">
    <location>
        <begin position="85"/>
        <end position="104"/>
    </location>
</feature>
<proteinExistence type="inferred from homology"/>
<dbReference type="Gene3D" id="1.20.930.10">
    <property type="entry name" value="Conserved domain common to transcription factors TFIIS, elongin A, CRSP70"/>
    <property type="match status" value="1"/>
</dbReference>